<dbReference type="InterPro" id="IPR048263">
    <property type="entry name" value="Arb2"/>
</dbReference>
<dbReference type="OrthoDB" id="421951at2759"/>
<dbReference type="InterPro" id="IPR053858">
    <property type="entry name" value="Arb2_dom"/>
</dbReference>
<dbReference type="GO" id="GO:0031048">
    <property type="term" value="P:regulatory ncRNA-mediated heterochromatin formation"/>
    <property type="evidence" value="ECO:0007669"/>
    <property type="project" value="TreeGrafter"/>
</dbReference>
<gene>
    <name evidence="2" type="ORF">BDV29DRAFT_200889</name>
</gene>
<dbReference type="GO" id="GO:0035197">
    <property type="term" value="F:siRNA binding"/>
    <property type="evidence" value="ECO:0007669"/>
    <property type="project" value="TreeGrafter"/>
</dbReference>
<proteinExistence type="predicted"/>
<organism evidence="2 3">
    <name type="scientific">Aspergillus leporis</name>
    <dbReference type="NCBI Taxonomy" id="41062"/>
    <lineage>
        <taxon>Eukaryota</taxon>
        <taxon>Fungi</taxon>
        <taxon>Dikarya</taxon>
        <taxon>Ascomycota</taxon>
        <taxon>Pezizomycotina</taxon>
        <taxon>Eurotiomycetes</taxon>
        <taxon>Eurotiomycetidae</taxon>
        <taxon>Eurotiales</taxon>
        <taxon>Aspergillaceae</taxon>
        <taxon>Aspergillus</taxon>
        <taxon>Aspergillus subgen. Circumdati</taxon>
    </lineage>
</organism>
<dbReference type="EMBL" id="ML732195">
    <property type="protein sequence ID" value="KAB8075386.1"/>
    <property type="molecule type" value="Genomic_DNA"/>
</dbReference>
<dbReference type="PANTHER" id="PTHR21357">
    <property type="entry name" value="FAM172 FAMILY PROTEIN HOMOLOG CG10038"/>
    <property type="match status" value="1"/>
</dbReference>
<dbReference type="GO" id="GO:0005634">
    <property type="term" value="C:nucleus"/>
    <property type="evidence" value="ECO:0007669"/>
    <property type="project" value="TreeGrafter"/>
</dbReference>
<feature type="domain" description="Arb2" evidence="1">
    <location>
        <begin position="15"/>
        <end position="302"/>
    </location>
</feature>
<evidence type="ECO:0000313" key="2">
    <source>
        <dbReference type="EMBL" id="KAB8075386.1"/>
    </source>
</evidence>
<evidence type="ECO:0000259" key="1">
    <source>
        <dbReference type="Pfam" id="PF22749"/>
    </source>
</evidence>
<dbReference type="AlphaFoldDB" id="A0A5N5X3T3"/>
<accession>A0A5N5X3T3</accession>
<sequence>MFVYRREDLPAEPLFPADLGKLGYFINEQDQIRKISDPESEFQFKINRNTRVNEMQREAMNECIRKIVSSRLLMLGMGTLRLPLISTPTEPHVPIMVSANLSTASRIIVVFGEPVQDLGIWAYRSVGTDGIDAGSAVSLARAVLYPETKQEGTNTEASTKRGDTALVLANTGQLIWNCGARKAMTLPSWLAHPRSSAVDPPLMMTRRNKIPENGHWEEHIACVFNEILADRGRLVRADAKIDIVGLADGGLGACLYHIRALLMTMANLPIQGRHGDVDSNPQTSFSAFVSSRCRAYLLSGEPQGSLVPGSRLHGSNCYASGEALNIECIMARVWKHMLEWLNKAHADPTLFEAQLKITETDDHNMESDISSGSHE</sequence>
<evidence type="ECO:0000313" key="3">
    <source>
        <dbReference type="Proteomes" id="UP000326565"/>
    </source>
</evidence>
<protein>
    <submittedName>
        <fullName evidence="2">Arb2 domain-containing protein</fullName>
    </submittedName>
</protein>
<reference evidence="2 3" key="1">
    <citation type="submission" date="2019-04" db="EMBL/GenBank/DDBJ databases">
        <title>Friends and foes A comparative genomics study of 23 Aspergillus species from section Flavi.</title>
        <authorList>
            <consortium name="DOE Joint Genome Institute"/>
            <person name="Kjaerbolling I."/>
            <person name="Vesth T."/>
            <person name="Frisvad J.C."/>
            <person name="Nybo J.L."/>
            <person name="Theobald S."/>
            <person name="Kildgaard S."/>
            <person name="Isbrandt T."/>
            <person name="Kuo A."/>
            <person name="Sato A."/>
            <person name="Lyhne E.K."/>
            <person name="Kogle M.E."/>
            <person name="Wiebenga A."/>
            <person name="Kun R.S."/>
            <person name="Lubbers R.J."/>
            <person name="Makela M.R."/>
            <person name="Barry K."/>
            <person name="Chovatia M."/>
            <person name="Clum A."/>
            <person name="Daum C."/>
            <person name="Haridas S."/>
            <person name="He G."/>
            <person name="LaButti K."/>
            <person name="Lipzen A."/>
            <person name="Mondo S."/>
            <person name="Riley R."/>
            <person name="Salamov A."/>
            <person name="Simmons B.A."/>
            <person name="Magnuson J.K."/>
            <person name="Henrissat B."/>
            <person name="Mortensen U.H."/>
            <person name="Larsen T.O."/>
            <person name="Devries R.P."/>
            <person name="Grigoriev I.V."/>
            <person name="Machida M."/>
            <person name="Baker S.E."/>
            <person name="Andersen M.R."/>
        </authorList>
    </citation>
    <scope>NUCLEOTIDE SEQUENCE [LARGE SCALE GENOMIC DNA]</scope>
    <source>
        <strain evidence="2 3">CBS 151.66</strain>
    </source>
</reference>
<dbReference type="Pfam" id="PF22749">
    <property type="entry name" value="Arb2"/>
    <property type="match status" value="1"/>
</dbReference>
<name>A0A5N5X3T3_9EURO</name>
<keyword evidence="3" id="KW-1185">Reference proteome</keyword>
<dbReference type="Proteomes" id="UP000326565">
    <property type="component" value="Unassembled WGS sequence"/>
</dbReference>
<dbReference type="PANTHER" id="PTHR21357:SF4">
    <property type="entry name" value="FAM172 FAMILY PROTEIN HOMOLOG CG10038"/>
    <property type="match status" value="1"/>
</dbReference>